<keyword evidence="1" id="KW-0614">Plasmid</keyword>
<proteinExistence type="predicted"/>
<geneLocation type="plasmid" evidence="2">
    <name>pacpol2</name>
</geneLocation>
<name>A0A2Z5GAY0_9BACT</name>
<reference evidence="1 2" key="1">
    <citation type="journal article" date="2018" name="Front. Microbiol.">
        <title>Hydrolytic Capabilities as a Key to Environmental Success: Chitinolytic and Cellulolytic Acidobacteria From Acidic Sub-arctic Soils and Boreal Peatlands.</title>
        <authorList>
            <person name="Belova S.E."/>
            <person name="Ravin N.V."/>
            <person name="Pankratov T.A."/>
            <person name="Rakitin A.L."/>
            <person name="Ivanova A.A."/>
            <person name="Beletsky A.V."/>
            <person name="Mardanov A.V."/>
            <person name="Sinninghe Damste J.S."/>
            <person name="Dedysh S.N."/>
        </authorList>
    </citation>
    <scope>NUCLEOTIDE SEQUENCE [LARGE SCALE GENOMIC DNA]</scope>
    <source>
        <strain evidence="1 2">SBC82</strain>
        <plasmid evidence="2">pacpol2</plasmid>
    </source>
</reference>
<dbReference type="AlphaFoldDB" id="A0A2Z5GAY0"/>
<sequence>MKAEFKSKMNQLHVEESALFHIKTGDLLQLEEGTYGHSKCVVYMVSRILFPLRGKSILFGHKRVKDKRSFYRREVRVCVDFEEPRVIGHVEDWRRNV</sequence>
<evidence type="ECO:0000313" key="2">
    <source>
        <dbReference type="Proteomes" id="UP000253606"/>
    </source>
</evidence>
<dbReference type="Proteomes" id="UP000253606">
    <property type="component" value="Plasmid pACPOL2"/>
</dbReference>
<dbReference type="KEGG" id="abas:ACPOL_6817"/>
<keyword evidence="2" id="KW-1185">Reference proteome</keyword>
<organism evidence="1 2">
    <name type="scientific">Acidisarcina polymorpha</name>
    <dbReference type="NCBI Taxonomy" id="2211140"/>
    <lineage>
        <taxon>Bacteria</taxon>
        <taxon>Pseudomonadati</taxon>
        <taxon>Acidobacteriota</taxon>
        <taxon>Terriglobia</taxon>
        <taxon>Terriglobales</taxon>
        <taxon>Acidobacteriaceae</taxon>
        <taxon>Acidisarcina</taxon>
    </lineage>
</organism>
<protein>
    <submittedName>
        <fullName evidence="1">Uncharacterized protein</fullName>
    </submittedName>
</protein>
<evidence type="ECO:0000313" key="1">
    <source>
        <dbReference type="EMBL" id="AXC16027.1"/>
    </source>
</evidence>
<dbReference type="EMBL" id="CP030842">
    <property type="protein sequence ID" value="AXC16027.1"/>
    <property type="molecule type" value="Genomic_DNA"/>
</dbReference>
<gene>
    <name evidence="1" type="ORF">ACPOL_6817</name>
</gene>
<accession>A0A2Z5GAY0</accession>